<dbReference type="EMBL" id="JXBL01000001">
    <property type="protein sequence ID" value="KIE42232.1"/>
    <property type="molecule type" value="Genomic_DNA"/>
</dbReference>
<comment type="caution">
    <text evidence="1">The sequence shown here is derived from an EMBL/GenBank/DDBJ whole genome shotgun (WGS) entry which is preliminary data.</text>
</comment>
<evidence type="ECO:0008006" key="3">
    <source>
        <dbReference type="Google" id="ProtNLM"/>
    </source>
</evidence>
<dbReference type="Proteomes" id="UP000031433">
    <property type="component" value="Unassembled WGS sequence"/>
</dbReference>
<dbReference type="RefSeq" id="WP_039644606.1">
    <property type="nucleotide sequence ID" value="NZ_JXBL01000001.1"/>
</dbReference>
<proteinExistence type="predicted"/>
<accession>A0A0C1QNN8</accession>
<sequence>MNTVADMMLEMKKEFSIEMLDEDACREWFLKKIHAGGVHCPECSKEIASKRKLDTFWGMRRVNCPFCGRSFSAVTGTPLNGIGIEFRALYLLLFMVSHGVSVNRIADQLGISTGAAYLWANKAKCVDRARHEPPLGP</sequence>
<protein>
    <recommendedName>
        <fullName evidence="3">Transposase</fullName>
    </recommendedName>
</protein>
<gene>
    <name evidence="1" type="ORF">SE37_06160</name>
</gene>
<reference evidence="1 2" key="1">
    <citation type="submission" date="2015-01" db="EMBL/GenBank/DDBJ databases">
        <title>Genome sequence of the anaerobic bacterium Geobacter soli GSS01, a dissimilatory Fe(III) reducer from soil.</title>
        <authorList>
            <person name="Yang G."/>
            <person name="Zhou S."/>
        </authorList>
    </citation>
    <scope>NUCLEOTIDE SEQUENCE [LARGE SCALE GENOMIC DNA]</scope>
    <source>
        <strain evidence="1 2">GSS01</strain>
    </source>
</reference>
<evidence type="ECO:0000313" key="1">
    <source>
        <dbReference type="EMBL" id="KIE42232.1"/>
    </source>
</evidence>
<dbReference type="AlphaFoldDB" id="A0A0C1QNN8"/>
<organism evidence="1 2">
    <name type="scientific">Geobacter soli</name>
    <dbReference type="NCBI Taxonomy" id="1510391"/>
    <lineage>
        <taxon>Bacteria</taxon>
        <taxon>Pseudomonadati</taxon>
        <taxon>Thermodesulfobacteriota</taxon>
        <taxon>Desulfuromonadia</taxon>
        <taxon>Geobacterales</taxon>
        <taxon>Geobacteraceae</taxon>
        <taxon>Geobacter</taxon>
    </lineage>
</organism>
<name>A0A0C1QNN8_9BACT</name>
<evidence type="ECO:0000313" key="2">
    <source>
        <dbReference type="Proteomes" id="UP000031433"/>
    </source>
</evidence>
<keyword evidence="2" id="KW-1185">Reference proteome</keyword>